<feature type="transmembrane region" description="Helical" evidence="4">
    <location>
        <begin position="1033"/>
        <end position="1053"/>
    </location>
</feature>
<feature type="transmembrane region" description="Helical" evidence="4">
    <location>
        <begin position="950"/>
        <end position="971"/>
    </location>
</feature>
<organism evidence="5 6">
    <name type="scientific">Euplotes crassus</name>
    <dbReference type="NCBI Taxonomy" id="5936"/>
    <lineage>
        <taxon>Eukaryota</taxon>
        <taxon>Sar</taxon>
        <taxon>Alveolata</taxon>
        <taxon>Ciliophora</taxon>
        <taxon>Intramacronucleata</taxon>
        <taxon>Spirotrichea</taxon>
        <taxon>Hypotrichia</taxon>
        <taxon>Euplotida</taxon>
        <taxon>Euplotidae</taxon>
        <taxon>Moneuplotes</taxon>
    </lineage>
</organism>
<dbReference type="EMBL" id="CAMPGE010025013">
    <property type="protein sequence ID" value="CAI2382812.1"/>
    <property type="molecule type" value="Genomic_DNA"/>
</dbReference>
<feature type="transmembrane region" description="Helical" evidence="4">
    <location>
        <begin position="1119"/>
        <end position="1144"/>
    </location>
</feature>
<evidence type="ECO:0000256" key="3">
    <source>
        <dbReference type="ARBA" id="ARBA00023157"/>
    </source>
</evidence>
<proteinExistence type="predicted"/>
<reference evidence="5" key="1">
    <citation type="submission" date="2023-07" db="EMBL/GenBank/DDBJ databases">
        <authorList>
            <consortium name="AG Swart"/>
            <person name="Singh M."/>
            <person name="Singh A."/>
            <person name="Seah K."/>
            <person name="Emmerich C."/>
        </authorList>
    </citation>
    <scope>NUCLEOTIDE SEQUENCE</scope>
    <source>
        <strain evidence="5">DP1</strain>
    </source>
</reference>
<protein>
    <submittedName>
        <fullName evidence="5">Uncharacterized protein</fullName>
    </submittedName>
</protein>
<dbReference type="PANTHER" id="PTHR38934:SF6">
    <property type="entry name" value="CHROMOSOME UNDETERMINED SCAFFOLD_176, WHOLE GENOME SHOTGUN SEQUENCE"/>
    <property type="match status" value="1"/>
</dbReference>
<dbReference type="NCBIfam" id="TIGR02232">
    <property type="entry name" value="myxo_disulf_rpt"/>
    <property type="match status" value="3"/>
</dbReference>
<gene>
    <name evidence="5" type="ORF">ECRASSUSDP1_LOCUS24299</name>
</gene>
<dbReference type="Proteomes" id="UP001295684">
    <property type="component" value="Unassembled WGS sequence"/>
</dbReference>
<keyword evidence="1" id="KW-0732">Signal</keyword>
<sequence>MVNQNLRRDLLSYQNLYLHRQYINLDSVSTASLTRPATGMLVLNHQHDVTITTVPISTSACSVYIELYIYRAMSSNLFCIPITIPFDGPYPYVPRFCVYYTQTADFKAYCILFDGNEIHQGIGTLTGSKLSGWHAFKFSVTHGVGVYNLYRFYFNATAGPNGEFMAATFEPTWAAPDLRHMQPLLGQVKSTVGSTPFTGMINRLSICDTVSFCGNSDTLTRDTLIDNSAKLYQYYWPLNDEYNSYEEYKVISYEKIQKDIGSADFIFYNADNTRVVYPTNNGWVSLYRDSLMMTEPFPFNSAMQFTIEFEFLKFEHNTVFWMYPWFDENNQFEQYWTNYHHKIQAGSKDTIIPMPSLDAAKWTKVMYSYTYDEDNGKITLSMDHQILRDQADNSAKTCSLDPATIDGAGAKALASVSTTTNTMSIRIKGLQGIFRNLKYYPWAINTDTCEHYEPYEETGNAGYDYQPELYLQKFFSETATISNSTNPCLTYFTDQPELCMDLTEEKHEYCSEGFREEYFHCIDQCGDGVVQLAPRMLECDDGNLDNGDGCSKQCTVEDKYVCVVDKTMGDRSYCQLICGNGILDTDTEVCDDGNYGSGDGCESNCTVTSKHICEQIPGQPSYCTPICGNSEVNPDNDETCDDGNNLDFDGCSKDCIIEPNYICIQEVGKADKCITEFTRPAIVSDKFDQMTNTITIEFDQEMMNQEINDTSVLLFIESPTTEIYFTLETKFEGKKFIATFTPSPPLIGGIGEIITLTLQEVEMFKSNNSIPMLSAVAFTYAVPAFPVSGSAESSGKGASYTFLFTIGISLGVGMLTGGSSETMWSLANTLQILFFMGLIELDYPSDLENTFKIMAYSNFETPFTKYVTSVVFFGMNFIKSPVSPKFESLGFESTNILVNSFDKIGMICLFIFLALILSFLYKCIHKSESRTARCIKKIDKSIRYESFTRFVVELILNLSVACWINIWYGSVSNTEEILAFVVSSVTLLGMFLLTVYGIYYPVYHFDDIKMNPVTHERHCLFFVDFKKQKVKQLLYFGFFMIRRMLFAFVIVCMKEDPKKQLVLCMFMFTWQLYYCVLEKPYVSQINNVLNVCNECILVLFTCLLYLFIETSDSNAITRIGWACIGVIIVFFLMNWFIIFPFLIYSGIKSCKGKKFNKEILDQGAPMTYNVLDPIRRGFQRPGFSIQEFRRRIQQSHPQTDEIRIVRAPDISNRVPLNTNPTLPEQLPHINSRLFS</sequence>
<keyword evidence="4" id="KW-0812">Transmembrane</keyword>
<dbReference type="PANTHER" id="PTHR38934">
    <property type="entry name" value="HYPHALLY REGULATED CELL WALL PROTEIN 1"/>
    <property type="match status" value="1"/>
</dbReference>
<evidence type="ECO:0000313" key="5">
    <source>
        <dbReference type="EMBL" id="CAI2382812.1"/>
    </source>
</evidence>
<feature type="transmembrane region" description="Helical" evidence="4">
    <location>
        <begin position="1088"/>
        <end position="1107"/>
    </location>
</feature>
<accession>A0AAD1Y174</accession>
<evidence type="ECO:0000256" key="1">
    <source>
        <dbReference type="ARBA" id="ARBA00022729"/>
    </source>
</evidence>
<feature type="transmembrane region" description="Helical" evidence="4">
    <location>
        <begin position="977"/>
        <end position="1000"/>
    </location>
</feature>
<keyword evidence="4" id="KW-0472">Membrane</keyword>
<dbReference type="AlphaFoldDB" id="A0AAD1Y174"/>
<name>A0AAD1Y174_EUPCR</name>
<feature type="transmembrane region" description="Helical" evidence="4">
    <location>
        <begin position="1059"/>
        <end position="1076"/>
    </location>
</feature>
<keyword evidence="3" id="KW-1015">Disulfide bond</keyword>
<evidence type="ECO:0000256" key="4">
    <source>
        <dbReference type="SAM" id="Phobius"/>
    </source>
</evidence>
<dbReference type="InterPro" id="IPR011936">
    <property type="entry name" value="Myxo_disulph_rpt"/>
</dbReference>
<evidence type="ECO:0000256" key="2">
    <source>
        <dbReference type="ARBA" id="ARBA00022737"/>
    </source>
</evidence>
<dbReference type="Pfam" id="PF13948">
    <property type="entry name" value="DUF4215"/>
    <property type="match status" value="3"/>
</dbReference>
<comment type="caution">
    <text evidence="5">The sequence shown here is derived from an EMBL/GenBank/DDBJ whole genome shotgun (WGS) entry which is preliminary data.</text>
</comment>
<keyword evidence="6" id="KW-1185">Reference proteome</keyword>
<evidence type="ECO:0000313" key="6">
    <source>
        <dbReference type="Proteomes" id="UP001295684"/>
    </source>
</evidence>
<keyword evidence="4" id="KW-1133">Transmembrane helix</keyword>
<keyword evidence="2" id="KW-0677">Repeat</keyword>
<feature type="transmembrane region" description="Helical" evidence="4">
    <location>
        <begin position="904"/>
        <end position="924"/>
    </location>
</feature>